<dbReference type="Proteomes" id="UP000189462">
    <property type="component" value="Unassembled WGS sequence"/>
</dbReference>
<comment type="subcellular location">
    <subcellularLocation>
        <location evidence="1">Membrane</location>
    </subcellularLocation>
</comment>
<evidence type="ECO:0000256" key="3">
    <source>
        <dbReference type="SAM" id="SignalP"/>
    </source>
</evidence>
<feature type="chain" id="PRO_5012685908" description="Glycine zipper 2TM domain-containing protein" evidence="3">
    <location>
        <begin position="24"/>
        <end position="178"/>
    </location>
</feature>
<feature type="signal peptide" evidence="3">
    <location>
        <begin position="1"/>
        <end position="23"/>
    </location>
</feature>
<dbReference type="InterPro" id="IPR051407">
    <property type="entry name" value="Bact_OM_lipoprot/Surf_antigen"/>
</dbReference>
<dbReference type="PANTHER" id="PTHR35603:SF2">
    <property type="entry name" value="OUTER MEMBRANE LIPOPROTEIN"/>
    <property type="match status" value="1"/>
</dbReference>
<evidence type="ECO:0000256" key="1">
    <source>
        <dbReference type="ARBA" id="ARBA00004370"/>
    </source>
</evidence>
<dbReference type="STRING" id="108003.B1C78_06035"/>
<evidence type="ECO:0000256" key="2">
    <source>
        <dbReference type="ARBA" id="ARBA00023136"/>
    </source>
</evidence>
<protein>
    <recommendedName>
        <fullName evidence="4">Glycine zipper 2TM domain-containing protein</fullName>
    </recommendedName>
</protein>
<name>A0A1V3NKZ1_9GAMM</name>
<keyword evidence="6" id="KW-1185">Reference proteome</keyword>
<organism evidence="5 6">
    <name type="scientific">Thioalkalivibrio denitrificans</name>
    <dbReference type="NCBI Taxonomy" id="108003"/>
    <lineage>
        <taxon>Bacteria</taxon>
        <taxon>Pseudomonadati</taxon>
        <taxon>Pseudomonadota</taxon>
        <taxon>Gammaproteobacteria</taxon>
        <taxon>Chromatiales</taxon>
        <taxon>Ectothiorhodospiraceae</taxon>
        <taxon>Thioalkalivibrio</taxon>
    </lineage>
</organism>
<dbReference type="EMBL" id="MVBK01000035">
    <property type="protein sequence ID" value="OOG25664.1"/>
    <property type="molecule type" value="Genomic_DNA"/>
</dbReference>
<dbReference type="OrthoDB" id="8909257at2"/>
<dbReference type="PANTHER" id="PTHR35603">
    <property type="match status" value="1"/>
</dbReference>
<keyword evidence="3" id="KW-0732">Signal</keyword>
<evidence type="ECO:0000313" key="5">
    <source>
        <dbReference type="EMBL" id="OOG25664.1"/>
    </source>
</evidence>
<dbReference type="RefSeq" id="WP_077278242.1">
    <property type="nucleotide sequence ID" value="NZ_MVBK01000035.1"/>
</dbReference>
<reference evidence="5 6" key="1">
    <citation type="submission" date="2017-02" db="EMBL/GenBank/DDBJ databases">
        <title>Genomic diversity within the haloalkaliphilic genus Thioalkalivibrio.</title>
        <authorList>
            <person name="Ahn A.-C."/>
            <person name="Meier-Kolthoff J."/>
            <person name="Overmars L."/>
            <person name="Richter M."/>
            <person name="Woyke T."/>
            <person name="Sorokin D.Y."/>
            <person name="Muyzer G."/>
        </authorList>
    </citation>
    <scope>NUCLEOTIDE SEQUENCE [LARGE SCALE GENOMIC DNA]</scope>
    <source>
        <strain evidence="5 6">ALJD</strain>
    </source>
</reference>
<keyword evidence="2" id="KW-0472">Membrane</keyword>
<dbReference type="InterPro" id="IPR008816">
    <property type="entry name" value="Gly_zipper_2TM_dom"/>
</dbReference>
<evidence type="ECO:0000259" key="4">
    <source>
        <dbReference type="Pfam" id="PF05433"/>
    </source>
</evidence>
<feature type="domain" description="Glycine zipper 2TM" evidence="4">
    <location>
        <begin position="74"/>
        <end position="113"/>
    </location>
</feature>
<proteinExistence type="predicted"/>
<evidence type="ECO:0000313" key="6">
    <source>
        <dbReference type="Proteomes" id="UP000189462"/>
    </source>
</evidence>
<sequence length="178" mass="19687">MKSRILLTSLALTGLVLGGTAQAYDRPGGVFYDQARVVDVRPIKEIVRVASPQEECWTEPVRHVHRTGPDTGTYALTGTIIGGVLGNQVGKGDTRRAATAIGTVAGAMIGADMARNRQQTQVYTTHEQHCRVVDRYYEEERHAGYRVTYRYQGREYTRNMSYNPGSTVRVRVSVAPAD</sequence>
<accession>A0A1V3NKZ1</accession>
<comment type="caution">
    <text evidence="5">The sequence shown here is derived from an EMBL/GenBank/DDBJ whole genome shotgun (WGS) entry which is preliminary data.</text>
</comment>
<gene>
    <name evidence="5" type="ORF">B1C78_06035</name>
</gene>
<dbReference type="AlphaFoldDB" id="A0A1V3NKZ1"/>
<dbReference type="GO" id="GO:0019867">
    <property type="term" value="C:outer membrane"/>
    <property type="evidence" value="ECO:0007669"/>
    <property type="project" value="InterPro"/>
</dbReference>
<dbReference type="Pfam" id="PF05433">
    <property type="entry name" value="Rick_17kDa_Anti"/>
    <property type="match status" value="1"/>
</dbReference>